<protein>
    <submittedName>
        <fullName evidence="3">VWA domain-containing protein</fullName>
    </submittedName>
</protein>
<dbReference type="InterPro" id="IPR036465">
    <property type="entry name" value="vWFA_dom_sf"/>
</dbReference>
<evidence type="ECO:0000256" key="1">
    <source>
        <dbReference type="SAM" id="Phobius"/>
    </source>
</evidence>
<dbReference type="CDD" id="cd00198">
    <property type="entry name" value="vWFA"/>
    <property type="match status" value="1"/>
</dbReference>
<keyword evidence="1" id="KW-1133">Transmembrane helix</keyword>
<evidence type="ECO:0000313" key="4">
    <source>
        <dbReference type="Proteomes" id="UP000322553"/>
    </source>
</evidence>
<keyword evidence="4" id="KW-1185">Reference proteome</keyword>
<feature type="transmembrane region" description="Helical" evidence="1">
    <location>
        <begin position="567"/>
        <end position="585"/>
    </location>
</feature>
<gene>
    <name evidence="3" type="ORF">FY550_10700</name>
</gene>
<dbReference type="Proteomes" id="UP000322553">
    <property type="component" value="Chromosome"/>
</dbReference>
<accession>A0A5C0ZY88</accession>
<dbReference type="EMBL" id="CP043420">
    <property type="protein sequence ID" value="QEL11552.1"/>
    <property type="molecule type" value="Genomic_DNA"/>
</dbReference>
<keyword evidence="1" id="KW-0812">Transmembrane</keyword>
<evidence type="ECO:0000313" key="3">
    <source>
        <dbReference type="EMBL" id="QEL11552.1"/>
    </source>
</evidence>
<keyword evidence="1" id="KW-0472">Membrane</keyword>
<sequence length="602" mass="66536">MKQRMPYEEAGSGNRNIRPGIGMLFCLLLLMLSLPAMAARQGEVRLVLDVSGSMKSNDPSNLRANGIRLLVELLPTNMRAGLWTFGDRVANPLALGTVDEQWREHALSVLPRLTEYQQFTDIETALREATRAPGEDGTVHIILLTDGMVDIPAGSSSKPARDAASRQRILDQLAPELADRNVVVDTIALSRNADIPLLRRLSQQTGGLASVAETPEELLRSFLDVLGRVVPRQEVPLEQGHFDIDDRIDSFTALLFHDRNEPPISLSTPQSSTLSAGAPNVRWRHDDRFDLITVPSPAEGRWQINGNVGPGSRILVESSLKLAGAELPATLYQYFETPLEAWLDGGQGNARATAITAELRQQGTLIDSAILTREEDGHFRGHIEPGGISGNARLRLEARGEGFTRLRQQSVDVAPALSATLAENQSSIVLQAAYDRLDRSNTTLTATLQGESLPVETLDAQRWRANLPDTLPETSVPVELSARVRLDDATREIPLPPVWLNRDAAVGVAGAQLDRSAINAREMASSDQEATETTSGPEAWLQSLWSRIGSEWPAARQQLTEWGREPWSWGVAAALAMAWLFLLLHRRQRQRRRRRRRREPHL</sequence>
<reference evidence="3 4" key="1">
    <citation type="submission" date="2019-08" db="EMBL/GenBank/DDBJ databases">
        <title>Complete genome sequence of Kushneria sp. YCWA18, a halophilic phosphate-solubilizing bacterium isolated from Daqiao saltern in China.</title>
        <authorList>
            <person name="Du G.-X."/>
            <person name="Qu L.-Y."/>
        </authorList>
    </citation>
    <scope>NUCLEOTIDE SEQUENCE [LARGE SCALE GENOMIC DNA]</scope>
    <source>
        <strain evidence="3 4">YCWA18</strain>
    </source>
</reference>
<organism evidence="3 4">
    <name type="scientific">Kushneria phosphatilytica</name>
    <dbReference type="NCBI Taxonomy" id="657387"/>
    <lineage>
        <taxon>Bacteria</taxon>
        <taxon>Pseudomonadati</taxon>
        <taxon>Pseudomonadota</taxon>
        <taxon>Gammaproteobacteria</taxon>
        <taxon>Oceanospirillales</taxon>
        <taxon>Halomonadaceae</taxon>
        <taxon>Kushneria</taxon>
    </lineage>
</organism>
<evidence type="ECO:0000259" key="2">
    <source>
        <dbReference type="PROSITE" id="PS50234"/>
    </source>
</evidence>
<dbReference type="KEGG" id="kuy:FY550_10700"/>
<name>A0A5C0ZY88_9GAMM</name>
<dbReference type="Gene3D" id="3.40.50.410">
    <property type="entry name" value="von Willebrand factor, type A domain"/>
    <property type="match status" value="1"/>
</dbReference>
<proteinExistence type="predicted"/>
<feature type="domain" description="VWFA" evidence="2">
    <location>
        <begin position="43"/>
        <end position="226"/>
    </location>
</feature>
<dbReference type="RefSeq" id="WP_084388118.1">
    <property type="nucleotide sequence ID" value="NZ_CP043420.1"/>
</dbReference>
<dbReference type="PROSITE" id="PS50234">
    <property type="entry name" value="VWFA"/>
    <property type="match status" value="1"/>
</dbReference>
<dbReference type="SMART" id="SM00327">
    <property type="entry name" value="VWA"/>
    <property type="match status" value="1"/>
</dbReference>
<dbReference type="InterPro" id="IPR002035">
    <property type="entry name" value="VWF_A"/>
</dbReference>
<dbReference type="Pfam" id="PF13768">
    <property type="entry name" value="VWA_3"/>
    <property type="match status" value="1"/>
</dbReference>
<dbReference type="OrthoDB" id="798937at2"/>
<dbReference type="SUPFAM" id="SSF53300">
    <property type="entry name" value="vWA-like"/>
    <property type="match status" value="1"/>
</dbReference>
<dbReference type="AlphaFoldDB" id="A0A5C0ZY88"/>